<keyword evidence="3 7" id="KW-0812">Transmembrane</keyword>
<name>A0A841LDL5_9SPHN</name>
<evidence type="ECO:0000256" key="6">
    <source>
        <dbReference type="ARBA" id="ARBA00023136"/>
    </source>
</evidence>
<evidence type="ECO:0000313" key="9">
    <source>
        <dbReference type="EMBL" id="MBB6229103.1"/>
    </source>
</evidence>
<evidence type="ECO:0000313" key="10">
    <source>
        <dbReference type="Proteomes" id="UP000538147"/>
    </source>
</evidence>
<proteinExistence type="predicted"/>
<protein>
    <submittedName>
        <fullName evidence="9">Sulfoxide reductase heme-binding subunit YedZ</fullName>
    </submittedName>
</protein>
<dbReference type="Pfam" id="PF01794">
    <property type="entry name" value="Ferric_reduct"/>
    <property type="match status" value="1"/>
</dbReference>
<dbReference type="PANTHER" id="PTHR36964:SF1">
    <property type="entry name" value="PROTEIN-METHIONINE-SULFOXIDE REDUCTASE HEME-BINDING SUBUNIT MSRQ"/>
    <property type="match status" value="1"/>
</dbReference>
<keyword evidence="6 7" id="KW-0472">Membrane</keyword>
<evidence type="ECO:0000256" key="5">
    <source>
        <dbReference type="ARBA" id="ARBA00023004"/>
    </source>
</evidence>
<dbReference type="EMBL" id="JACIIV010000032">
    <property type="protein sequence ID" value="MBB6229103.1"/>
    <property type="molecule type" value="Genomic_DNA"/>
</dbReference>
<dbReference type="AlphaFoldDB" id="A0A841LDL5"/>
<feature type="transmembrane region" description="Helical" evidence="7">
    <location>
        <begin position="43"/>
        <end position="65"/>
    </location>
</feature>
<comment type="caution">
    <text evidence="9">The sequence shown here is derived from an EMBL/GenBank/DDBJ whole genome shotgun (WGS) entry which is preliminary data.</text>
</comment>
<evidence type="ECO:0000256" key="7">
    <source>
        <dbReference type="SAM" id="Phobius"/>
    </source>
</evidence>
<dbReference type="InterPro" id="IPR022837">
    <property type="entry name" value="MsrQ-like"/>
</dbReference>
<evidence type="ECO:0000256" key="1">
    <source>
        <dbReference type="ARBA" id="ARBA00004141"/>
    </source>
</evidence>
<keyword evidence="2" id="KW-0813">Transport</keyword>
<keyword evidence="10" id="KW-1185">Reference proteome</keyword>
<evidence type="ECO:0000259" key="8">
    <source>
        <dbReference type="Pfam" id="PF01794"/>
    </source>
</evidence>
<reference evidence="9 10" key="1">
    <citation type="submission" date="2020-08" db="EMBL/GenBank/DDBJ databases">
        <title>Genomic Encyclopedia of Type Strains, Phase IV (KMG-IV): sequencing the most valuable type-strain genomes for metagenomic binning, comparative biology and taxonomic classification.</title>
        <authorList>
            <person name="Goeker M."/>
        </authorList>
    </citation>
    <scope>NUCLEOTIDE SEQUENCE [LARGE SCALE GENOMIC DNA]</scope>
    <source>
        <strain evidence="9 10">DSM 102189</strain>
    </source>
</reference>
<feature type="transmembrane region" description="Helical" evidence="7">
    <location>
        <begin position="146"/>
        <end position="162"/>
    </location>
</feature>
<dbReference type="GO" id="GO:0020037">
    <property type="term" value="F:heme binding"/>
    <property type="evidence" value="ECO:0007669"/>
    <property type="project" value="TreeGrafter"/>
</dbReference>
<evidence type="ECO:0000256" key="3">
    <source>
        <dbReference type="ARBA" id="ARBA00022692"/>
    </source>
</evidence>
<keyword evidence="4 7" id="KW-1133">Transmembrane helix</keyword>
<dbReference type="GO" id="GO:0010181">
    <property type="term" value="F:FMN binding"/>
    <property type="evidence" value="ECO:0007669"/>
    <property type="project" value="TreeGrafter"/>
</dbReference>
<evidence type="ECO:0000256" key="4">
    <source>
        <dbReference type="ARBA" id="ARBA00022989"/>
    </source>
</evidence>
<keyword evidence="5" id="KW-0408">Iron</keyword>
<feature type="transmembrane region" description="Helical" evidence="7">
    <location>
        <begin position="168"/>
        <end position="185"/>
    </location>
</feature>
<comment type="subcellular location">
    <subcellularLocation>
        <location evidence="1">Membrane</location>
        <topology evidence="1">Multi-pass membrane protein</topology>
    </subcellularLocation>
</comment>
<dbReference type="Proteomes" id="UP000538147">
    <property type="component" value="Unassembled WGS sequence"/>
</dbReference>
<dbReference type="RefSeq" id="WP_184202540.1">
    <property type="nucleotide sequence ID" value="NZ_JACIIV010000032.1"/>
</dbReference>
<dbReference type="GO" id="GO:0016679">
    <property type="term" value="F:oxidoreductase activity, acting on diphenols and related substances as donors"/>
    <property type="evidence" value="ECO:0007669"/>
    <property type="project" value="TreeGrafter"/>
</dbReference>
<feature type="transmembrane region" description="Helical" evidence="7">
    <location>
        <begin position="77"/>
        <end position="100"/>
    </location>
</feature>
<dbReference type="PANTHER" id="PTHR36964">
    <property type="entry name" value="PROTEIN-METHIONINE-SULFOXIDE REDUCTASE HEME-BINDING SUBUNIT MSRQ"/>
    <property type="match status" value="1"/>
</dbReference>
<dbReference type="GO" id="GO:0005886">
    <property type="term" value="C:plasma membrane"/>
    <property type="evidence" value="ECO:0007669"/>
    <property type="project" value="TreeGrafter"/>
</dbReference>
<feature type="domain" description="Ferric oxidoreductase" evidence="8">
    <location>
        <begin position="47"/>
        <end position="155"/>
    </location>
</feature>
<evidence type="ECO:0000256" key="2">
    <source>
        <dbReference type="ARBA" id="ARBA00022448"/>
    </source>
</evidence>
<gene>
    <name evidence="9" type="ORF">FHS79_003302</name>
</gene>
<organism evidence="9 10">
    <name type="scientific">Polymorphobacter multimanifer</name>
    <dbReference type="NCBI Taxonomy" id="1070431"/>
    <lineage>
        <taxon>Bacteria</taxon>
        <taxon>Pseudomonadati</taxon>
        <taxon>Pseudomonadota</taxon>
        <taxon>Alphaproteobacteria</taxon>
        <taxon>Sphingomonadales</taxon>
        <taxon>Sphingosinicellaceae</taxon>
        <taxon>Polymorphobacter</taxon>
    </lineage>
</organism>
<accession>A0A841LDL5</accession>
<dbReference type="InterPro" id="IPR013130">
    <property type="entry name" value="Fe3_Rdtase_TM_dom"/>
</dbReference>
<sequence length="191" mass="20560">MSLSPVQTRTLRWPLWLVLALPGAWLLWQAGQPAADLDELANVSGQLAGVLLVLAIGLTGVARLHPALAQLVHLRRAFGLAAFGTSVVHLLLYLLAMGALEPVLAELDVPGIWTGWAALLLLVPLALTSTDAAMRRLGRGWKRLQRLAWPAVALALAHTYIVHDGQTLAMALAAVLILLQITRFNRGRTVS</sequence>
<feature type="transmembrane region" description="Helical" evidence="7">
    <location>
        <begin position="112"/>
        <end position="134"/>
    </location>
</feature>